<organism evidence="2 3">
    <name type="scientific">Pedosphaera parvula (strain Ellin514)</name>
    <dbReference type="NCBI Taxonomy" id="320771"/>
    <lineage>
        <taxon>Bacteria</taxon>
        <taxon>Pseudomonadati</taxon>
        <taxon>Verrucomicrobiota</taxon>
        <taxon>Pedosphaerae</taxon>
        <taxon>Pedosphaerales</taxon>
        <taxon>Pedosphaeraceae</taxon>
        <taxon>Pedosphaera</taxon>
    </lineage>
</organism>
<evidence type="ECO:0000313" key="2">
    <source>
        <dbReference type="EMBL" id="EEF58842.1"/>
    </source>
</evidence>
<dbReference type="STRING" id="320771.Cflav_PD1675"/>
<gene>
    <name evidence="2" type="ORF">Cflav_PD1675</name>
</gene>
<dbReference type="EMBL" id="ABOX02000036">
    <property type="protein sequence ID" value="EEF58842.1"/>
    <property type="molecule type" value="Genomic_DNA"/>
</dbReference>
<keyword evidence="3" id="KW-1185">Reference proteome</keyword>
<sequence>MIQRTRDISNGLQPSRGDRGAPIIGPRNVPLERENPGLLASPDTEMDIRRPVARRVRHRGTDQQDPLQANARRRQ</sequence>
<proteinExistence type="predicted"/>
<accession>B9XMR7</accession>
<feature type="region of interest" description="Disordered" evidence="1">
    <location>
        <begin position="1"/>
        <end position="75"/>
    </location>
</feature>
<comment type="caution">
    <text evidence="2">The sequence shown here is derived from an EMBL/GenBank/DDBJ whole genome shotgun (WGS) entry which is preliminary data.</text>
</comment>
<evidence type="ECO:0000256" key="1">
    <source>
        <dbReference type="SAM" id="MobiDB-lite"/>
    </source>
</evidence>
<evidence type="ECO:0000313" key="3">
    <source>
        <dbReference type="Proteomes" id="UP000003688"/>
    </source>
</evidence>
<protein>
    <submittedName>
        <fullName evidence="2">Uncharacterized protein</fullName>
    </submittedName>
</protein>
<dbReference type="AlphaFoldDB" id="B9XMR7"/>
<name>B9XMR7_PEDPL</name>
<dbReference type="Proteomes" id="UP000003688">
    <property type="component" value="Unassembled WGS sequence"/>
</dbReference>
<reference evidence="2 3" key="1">
    <citation type="journal article" date="2011" name="J. Bacteriol.">
        <title>Genome sequence of 'Pedosphaera parvula' Ellin514, an aerobic Verrucomicrobial isolate from pasture soil.</title>
        <authorList>
            <person name="Kant R."/>
            <person name="van Passel M.W."/>
            <person name="Sangwan P."/>
            <person name="Palva A."/>
            <person name="Lucas S."/>
            <person name="Copeland A."/>
            <person name="Lapidus A."/>
            <person name="Glavina Del Rio T."/>
            <person name="Dalin E."/>
            <person name="Tice H."/>
            <person name="Bruce D."/>
            <person name="Goodwin L."/>
            <person name="Pitluck S."/>
            <person name="Chertkov O."/>
            <person name="Larimer F.W."/>
            <person name="Land M.L."/>
            <person name="Hauser L."/>
            <person name="Brettin T.S."/>
            <person name="Detter J.C."/>
            <person name="Han S."/>
            <person name="de Vos W.M."/>
            <person name="Janssen P.H."/>
            <person name="Smidt H."/>
        </authorList>
    </citation>
    <scope>NUCLEOTIDE SEQUENCE [LARGE SCALE GENOMIC DNA]</scope>
    <source>
        <strain evidence="2 3">Ellin514</strain>
    </source>
</reference>
<dbReference type="RefSeq" id="WP_007417106.1">
    <property type="nucleotide sequence ID" value="NZ_ABOX02000036.1"/>
</dbReference>